<dbReference type="EMBL" id="UGCP01000002">
    <property type="protein sequence ID" value="STI87342.1"/>
    <property type="molecule type" value="Genomic_DNA"/>
</dbReference>
<accession>A0A0L1A124</accession>
<dbReference type="EMBL" id="UARW01000010">
    <property type="protein sequence ID" value="SQD05701.1"/>
    <property type="molecule type" value="Genomic_DNA"/>
</dbReference>
<dbReference type="RefSeq" id="WP_000512316.1">
    <property type="nucleotide sequence ID" value="NZ_NLZB01000114.1"/>
</dbReference>
<evidence type="ECO:0000313" key="3">
    <source>
        <dbReference type="EMBL" id="STK72177.1"/>
    </source>
</evidence>
<evidence type="ECO:0000313" key="7">
    <source>
        <dbReference type="Proteomes" id="UP000254718"/>
    </source>
</evidence>
<evidence type="ECO:0000313" key="6">
    <source>
        <dbReference type="Proteomes" id="UP000254079"/>
    </source>
</evidence>
<organism evidence="3 8">
    <name type="scientific">Escherichia coli</name>
    <dbReference type="NCBI Taxonomy" id="562"/>
    <lineage>
        <taxon>Bacteria</taxon>
        <taxon>Pseudomonadati</taxon>
        <taxon>Pseudomonadota</taxon>
        <taxon>Gammaproteobacteria</taxon>
        <taxon>Enterobacterales</taxon>
        <taxon>Enterobacteriaceae</taxon>
        <taxon>Escherichia</taxon>
    </lineage>
</organism>
<dbReference type="EMBL" id="UGFE01000002">
    <property type="protein sequence ID" value="STM25011.1"/>
    <property type="molecule type" value="Genomic_DNA"/>
</dbReference>
<protein>
    <submittedName>
        <fullName evidence="3">Uncharacterized protein</fullName>
    </submittedName>
</protein>
<evidence type="ECO:0000313" key="8">
    <source>
        <dbReference type="Proteomes" id="UP000255543"/>
    </source>
</evidence>
<dbReference type="Proteomes" id="UP000254718">
    <property type="component" value="Unassembled WGS sequence"/>
</dbReference>
<proteinExistence type="predicted"/>
<reference evidence="5 6" key="1">
    <citation type="submission" date="2018-06" db="EMBL/GenBank/DDBJ databases">
        <authorList>
            <consortium name="Pathogen Informatics"/>
            <person name="Doyle S."/>
        </authorList>
    </citation>
    <scope>NUCLEOTIDE SEQUENCE [LARGE SCALE GENOMIC DNA]</scope>
    <source>
        <strain evidence="1 5">NCTC8009</strain>
        <strain evidence="3 8">NCTC8179</strain>
        <strain evidence="4 7">NCTC8333</strain>
        <strain evidence="2 6">NCTC8622</strain>
    </source>
</reference>
<evidence type="ECO:0000313" key="2">
    <source>
        <dbReference type="EMBL" id="STI87342.1"/>
    </source>
</evidence>
<evidence type="ECO:0000313" key="5">
    <source>
        <dbReference type="Proteomes" id="UP000250991"/>
    </source>
</evidence>
<evidence type="ECO:0000313" key="4">
    <source>
        <dbReference type="EMBL" id="STM25011.1"/>
    </source>
</evidence>
<dbReference type="EMBL" id="UGEB01000001">
    <property type="protein sequence ID" value="STK72177.1"/>
    <property type="molecule type" value="Genomic_DNA"/>
</dbReference>
<dbReference type="AlphaFoldDB" id="A0A0L1A124"/>
<dbReference type="Proteomes" id="UP000254079">
    <property type="component" value="Unassembled WGS sequence"/>
</dbReference>
<dbReference type="Proteomes" id="UP000255543">
    <property type="component" value="Unassembled WGS sequence"/>
</dbReference>
<sequence length="61" mass="7099">MGIMSCLKFFWCLYAIRQSLSGIVHFCDAAWIASHTTFYQLHPCNKSTTLDKITKFYLIPH</sequence>
<gene>
    <name evidence="1" type="ORF">NCTC8009_06266</name>
    <name evidence="3" type="ORF">NCTC8179_02202</name>
    <name evidence="4" type="ORF">NCTC8333_04012</name>
    <name evidence="2" type="ORF">NCTC8622_06496</name>
</gene>
<name>A0A0L1A124_ECOLX</name>
<dbReference type="Proteomes" id="UP000250991">
    <property type="component" value="Unassembled WGS sequence"/>
</dbReference>
<evidence type="ECO:0000313" key="1">
    <source>
        <dbReference type="EMBL" id="SQD05701.1"/>
    </source>
</evidence>